<name>A0ACB9GZQ6_CICIN</name>
<protein>
    <submittedName>
        <fullName evidence="1">Uncharacterized protein</fullName>
    </submittedName>
</protein>
<organism evidence="1 2">
    <name type="scientific">Cichorium intybus</name>
    <name type="common">Chicory</name>
    <dbReference type="NCBI Taxonomy" id="13427"/>
    <lineage>
        <taxon>Eukaryota</taxon>
        <taxon>Viridiplantae</taxon>
        <taxon>Streptophyta</taxon>
        <taxon>Embryophyta</taxon>
        <taxon>Tracheophyta</taxon>
        <taxon>Spermatophyta</taxon>
        <taxon>Magnoliopsida</taxon>
        <taxon>eudicotyledons</taxon>
        <taxon>Gunneridae</taxon>
        <taxon>Pentapetalae</taxon>
        <taxon>asterids</taxon>
        <taxon>campanulids</taxon>
        <taxon>Asterales</taxon>
        <taxon>Asteraceae</taxon>
        <taxon>Cichorioideae</taxon>
        <taxon>Cichorieae</taxon>
        <taxon>Cichoriinae</taxon>
        <taxon>Cichorium</taxon>
    </lineage>
</organism>
<sequence length="353" mass="39779">MVCITYVEHLKMNSVKRLAQSSDLKSIPSTYAYSTNSNEFPASDPQDSIPIIDFSFLISPDTAVRSQVIQDLHNACKEWGFFQVINHGVPETLMNMVIEKAGEFFELTDEEKKDFEDKDVREPIRYGTSFNTKKEKVFCWRDYLKLIVHPEFHSPNKPLGFSDVLLEYTKRTREVARGLLSGISMSLGLDHSSIEKALKLESSLQICIVNLYPPCPQPNLAIGLPPHSDHGLLTFLIENGVGGLQLKHNGQWINVNRTLPNSFLVNTGDHLEIFSNGKYKSVEHRAVVNNAFTRISVAVANGPSPDTAVRPAHELVDEEKCPAAFVPMKYKEYVEMQQSNPLSNKTCLDRIRV</sequence>
<reference evidence="1 2" key="2">
    <citation type="journal article" date="2022" name="Mol. Ecol. Resour.">
        <title>The genomes of chicory, endive, great burdock and yacon provide insights into Asteraceae paleo-polyploidization history and plant inulin production.</title>
        <authorList>
            <person name="Fan W."/>
            <person name="Wang S."/>
            <person name="Wang H."/>
            <person name="Wang A."/>
            <person name="Jiang F."/>
            <person name="Liu H."/>
            <person name="Zhao H."/>
            <person name="Xu D."/>
            <person name="Zhang Y."/>
        </authorList>
    </citation>
    <scope>NUCLEOTIDE SEQUENCE [LARGE SCALE GENOMIC DNA]</scope>
    <source>
        <strain evidence="2">cv. Punajuju</strain>
        <tissue evidence="1">Leaves</tissue>
    </source>
</reference>
<evidence type="ECO:0000313" key="2">
    <source>
        <dbReference type="Proteomes" id="UP001055811"/>
    </source>
</evidence>
<dbReference type="EMBL" id="CM042009">
    <property type="protein sequence ID" value="KAI3789068.1"/>
    <property type="molecule type" value="Genomic_DNA"/>
</dbReference>
<comment type="caution">
    <text evidence="1">The sequence shown here is derived from an EMBL/GenBank/DDBJ whole genome shotgun (WGS) entry which is preliminary data.</text>
</comment>
<evidence type="ECO:0000313" key="1">
    <source>
        <dbReference type="EMBL" id="KAI3789068.1"/>
    </source>
</evidence>
<gene>
    <name evidence="1" type="ORF">L2E82_01855</name>
</gene>
<keyword evidence="2" id="KW-1185">Reference proteome</keyword>
<proteinExistence type="predicted"/>
<reference evidence="2" key="1">
    <citation type="journal article" date="2022" name="Mol. Ecol. Resour.">
        <title>The genomes of chicory, endive, great burdock and yacon provide insights into Asteraceae palaeo-polyploidization history and plant inulin production.</title>
        <authorList>
            <person name="Fan W."/>
            <person name="Wang S."/>
            <person name="Wang H."/>
            <person name="Wang A."/>
            <person name="Jiang F."/>
            <person name="Liu H."/>
            <person name="Zhao H."/>
            <person name="Xu D."/>
            <person name="Zhang Y."/>
        </authorList>
    </citation>
    <scope>NUCLEOTIDE SEQUENCE [LARGE SCALE GENOMIC DNA]</scope>
    <source>
        <strain evidence="2">cv. Punajuju</strain>
    </source>
</reference>
<dbReference type="Proteomes" id="UP001055811">
    <property type="component" value="Linkage Group LG01"/>
</dbReference>
<accession>A0ACB9GZQ6</accession>